<reference evidence="14" key="1">
    <citation type="journal article" date="2013" name="Genome Announc.">
        <title>Genome sequence of the food spoilage yeast Zygosaccharomyces bailii CLIB 213(T).</title>
        <authorList>
            <person name="Galeote V."/>
            <person name="Bigey F."/>
            <person name="Devillers H."/>
            <person name="Neuveglise C."/>
            <person name="Dequin S."/>
        </authorList>
    </citation>
    <scope>NUCLEOTIDE SEQUENCE [LARGE SCALE GENOMIC DNA]</scope>
    <source>
        <strain evidence="14">CLIB 213 / ATCC 58445 / CBS 680 / CCRC 21525 / NBRC 1098 / NCYC 1416 / NRRL Y-2227</strain>
    </source>
</reference>
<comment type="catalytic activity">
    <reaction evidence="9">
        <text>L-seryl-[protein] + ATP = O-phospho-L-seryl-[protein] + ADP + H(+)</text>
        <dbReference type="Rhea" id="RHEA:17989"/>
        <dbReference type="Rhea" id="RHEA-COMP:9863"/>
        <dbReference type="Rhea" id="RHEA-COMP:11604"/>
        <dbReference type="ChEBI" id="CHEBI:15378"/>
        <dbReference type="ChEBI" id="CHEBI:29999"/>
        <dbReference type="ChEBI" id="CHEBI:30616"/>
        <dbReference type="ChEBI" id="CHEBI:83421"/>
        <dbReference type="ChEBI" id="CHEBI:456216"/>
        <dbReference type="EC" id="2.7.11.1"/>
    </reaction>
</comment>
<keyword evidence="6" id="KW-0418">Kinase</keyword>
<dbReference type="PANTHER" id="PTHR48012">
    <property type="entry name" value="STERILE20-LIKE KINASE, ISOFORM B-RELATED"/>
    <property type="match status" value="1"/>
</dbReference>
<keyword evidence="3" id="KW-0723">Serine/threonine-protein kinase</keyword>
<dbReference type="EC" id="2.7.11.1" evidence="2"/>
<dbReference type="GO" id="GO:0005524">
    <property type="term" value="F:ATP binding"/>
    <property type="evidence" value="ECO:0007669"/>
    <property type="project" value="UniProtKB-UniRule"/>
</dbReference>
<evidence type="ECO:0000256" key="8">
    <source>
        <dbReference type="ARBA" id="ARBA00047899"/>
    </source>
</evidence>
<dbReference type="PROSITE" id="PS00107">
    <property type="entry name" value="PROTEIN_KINASE_ATP"/>
    <property type="match status" value="1"/>
</dbReference>
<feature type="compositionally biased region" description="Low complexity" evidence="11">
    <location>
        <begin position="648"/>
        <end position="666"/>
    </location>
</feature>
<dbReference type="InterPro" id="IPR000719">
    <property type="entry name" value="Prot_kinase_dom"/>
</dbReference>
<dbReference type="Proteomes" id="UP000019375">
    <property type="component" value="Unassembled WGS sequence"/>
</dbReference>
<accession>A0A8J2SZQ4</accession>
<protein>
    <recommendedName>
        <fullName evidence="2">non-specific serine/threonine protein kinase</fullName>
        <ecNumber evidence="2">2.7.11.1</ecNumber>
    </recommendedName>
</protein>
<evidence type="ECO:0000256" key="1">
    <source>
        <dbReference type="ARBA" id="ARBA00008874"/>
    </source>
</evidence>
<dbReference type="InterPro" id="IPR008271">
    <property type="entry name" value="Ser/Thr_kinase_AS"/>
</dbReference>
<feature type="region of interest" description="Disordered" evidence="11">
    <location>
        <begin position="310"/>
        <end position="345"/>
    </location>
</feature>
<comment type="catalytic activity">
    <reaction evidence="8">
        <text>L-threonyl-[protein] + ATP = O-phospho-L-threonyl-[protein] + ADP + H(+)</text>
        <dbReference type="Rhea" id="RHEA:46608"/>
        <dbReference type="Rhea" id="RHEA-COMP:11060"/>
        <dbReference type="Rhea" id="RHEA-COMP:11605"/>
        <dbReference type="ChEBI" id="CHEBI:15378"/>
        <dbReference type="ChEBI" id="CHEBI:30013"/>
        <dbReference type="ChEBI" id="CHEBI:30616"/>
        <dbReference type="ChEBI" id="CHEBI:61977"/>
        <dbReference type="ChEBI" id="CHEBI:456216"/>
        <dbReference type="EC" id="2.7.11.1"/>
    </reaction>
</comment>
<dbReference type="EMBL" id="HG316454">
    <property type="protein sequence ID" value="CDF87281.1"/>
    <property type="molecule type" value="Genomic_DNA"/>
</dbReference>
<keyword evidence="4" id="KW-0808">Transferase</keyword>
<name>A0A8J2SZQ4_ZYGB2</name>
<feature type="domain" description="Protein kinase" evidence="12">
    <location>
        <begin position="25"/>
        <end position="278"/>
    </location>
</feature>
<dbReference type="PROSITE" id="PS00108">
    <property type="entry name" value="PROTEIN_KINASE_ST"/>
    <property type="match status" value="1"/>
</dbReference>
<dbReference type="SUPFAM" id="SSF56112">
    <property type="entry name" value="Protein kinase-like (PK-like)"/>
    <property type="match status" value="1"/>
</dbReference>
<evidence type="ECO:0000256" key="2">
    <source>
        <dbReference type="ARBA" id="ARBA00012513"/>
    </source>
</evidence>
<dbReference type="AlphaFoldDB" id="A0A8J2SZQ4"/>
<feature type="compositionally biased region" description="Basic and acidic residues" evidence="11">
    <location>
        <begin position="637"/>
        <end position="647"/>
    </location>
</feature>
<dbReference type="InterPro" id="IPR011009">
    <property type="entry name" value="Kinase-like_dom_sf"/>
</dbReference>
<dbReference type="InterPro" id="IPR017441">
    <property type="entry name" value="Protein_kinase_ATP_BS"/>
</dbReference>
<dbReference type="PANTHER" id="PTHR48012:SF10">
    <property type="entry name" value="FI20177P1"/>
    <property type="match status" value="1"/>
</dbReference>
<evidence type="ECO:0000313" key="13">
    <source>
        <dbReference type="EMBL" id="CDF87281.1"/>
    </source>
</evidence>
<feature type="compositionally biased region" description="Polar residues" evidence="11">
    <location>
        <begin position="332"/>
        <end position="345"/>
    </location>
</feature>
<dbReference type="GO" id="GO:0031505">
    <property type="term" value="P:fungal-type cell wall organization"/>
    <property type="evidence" value="ECO:0007669"/>
    <property type="project" value="UniProtKB-ARBA"/>
</dbReference>
<feature type="compositionally biased region" description="Low complexity" evidence="11">
    <location>
        <begin position="453"/>
        <end position="468"/>
    </location>
</feature>
<dbReference type="Pfam" id="PF00069">
    <property type="entry name" value="Pkinase"/>
    <property type="match status" value="1"/>
</dbReference>
<feature type="region of interest" description="Disordered" evidence="11">
    <location>
        <begin position="595"/>
        <end position="782"/>
    </location>
</feature>
<evidence type="ECO:0000256" key="4">
    <source>
        <dbReference type="ARBA" id="ARBA00022679"/>
    </source>
</evidence>
<keyword evidence="14" id="KW-1185">Reference proteome</keyword>
<dbReference type="FunFam" id="1.10.510.10:FF:000499">
    <property type="entry name" value="Serine/threonine-protein kinase KIC1"/>
    <property type="match status" value="1"/>
</dbReference>
<evidence type="ECO:0000256" key="5">
    <source>
        <dbReference type="ARBA" id="ARBA00022741"/>
    </source>
</evidence>
<feature type="compositionally biased region" description="Basic and acidic residues" evidence="11">
    <location>
        <begin position="756"/>
        <end position="769"/>
    </location>
</feature>
<dbReference type="PROSITE" id="PS50011">
    <property type="entry name" value="PROTEIN_KINASE_DOM"/>
    <property type="match status" value="1"/>
</dbReference>
<organism evidence="13 14">
    <name type="scientific">Zygosaccharomyces bailii (strain CLIB 213 / ATCC 58445 / CBS 680 / BCRC 21525 / NBRC 1098 / NCYC 1416 / NRRL Y-2227)</name>
    <dbReference type="NCBI Taxonomy" id="1333698"/>
    <lineage>
        <taxon>Eukaryota</taxon>
        <taxon>Fungi</taxon>
        <taxon>Dikarya</taxon>
        <taxon>Ascomycota</taxon>
        <taxon>Saccharomycotina</taxon>
        <taxon>Saccharomycetes</taxon>
        <taxon>Saccharomycetales</taxon>
        <taxon>Saccharomycetaceae</taxon>
        <taxon>Zygosaccharomyces</taxon>
    </lineage>
</organism>
<feature type="compositionally biased region" description="Polar residues" evidence="11">
    <location>
        <begin position="600"/>
        <end position="626"/>
    </location>
</feature>
<keyword evidence="5 10" id="KW-0547">Nucleotide-binding</keyword>
<comment type="similarity">
    <text evidence="1">Belongs to the protein kinase superfamily. STE Ser/Thr protein kinase family. STE20 subfamily.</text>
</comment>
<gene>
    <name evidence="13" type="ORF">BN860_02850g</name>
</gene>
<evidence type="ECO:0000256" key="6">
    <source>
        <dbReference type="ARBA" id="ARBA00022777"/>
    </source>
</evidence>
<dbReference type="Gene3D" id="1.10.510.10">
    <property type="entry name" value="Transferase(Phosphotransferase) domain 1"/>
    <property type="match status" value="1"/>
</dbReference>
<dbReference type="GO" id="GO:0004674">
    <property type="term" value="F:protein serine/threonine kinase activity"/>
    <property type="evidence" value="ECO:0007669"/>
    <property type="project" value="UniProtKB-KW"/>
</dbReference>
<evidence type="ECO:0000256" key="7">
    <source>
        <dbReference type="ARBA" id="ARBA00022840"/>
    </source>
</evidence>
<dbReference type="OrthoDB" id="248923at2759"/>
<feature type="compositionally biased region" description="Polar residues" evidence="11">
    <location>
        <begin position="667"/>
        <end position="676"/>
    </location>
</feature>
<evidence type="ECO:0000256" key="10">
    <source>
        <dbReference type="PROSITE-ProRule" id="PRU10141"/>
    </source>
</evidence>
<dbReference type="SMART" id="SM00220">
    <property type="entry name" value="S_TKc"/>
    <property type="match status" value="1"/>
</dbReference>
<evidence type="ECO:0000313" key="14">
    <source>
        <dbReference type="Proteomes" id="UP000019375"/>
    </source>
</evidence>
<feature type="compositionally biased region" description="Polar residues" evidence="11">
    <location>
        <begin position="729"/>
        <end position="751"/>
    </location>
</feature>
<keyword evidence="7 10" id="KW-0067">ATP-binding</keyword>
<dbReference type="GO" id="GO:0005737">
    <property type="term" value="C:cytoplasm"/>
    <property type="evidence" value="ECO:0007669"/>
    <property type="project" value="TreeGrafter"/>
</dbReference>
<evidence type="ECO:0000256" key="11">
    <source>
        <dbReference type="SAM" id="MobiDB-lite"/>
    </source>
</evidence>
<feature type="region of interest" description="Disordered" evidence="11">
    <location>
        <begin position="437"/>
        <end position="478"/>
    </location>
</feature>
<dbReference type="InterPro" id="IPR050629">
    <property type="entry name" value="STE20/SPS1-PAK"/>
</dbReference>
<feature type="compositionally biased region" description="Polar residues" evidence="11">
    <location>
        <begin position="437"/>
        <end position="447"/>
    </location>
</feature>
<sequence>MKKPSSESGSSLGVQKSDQDVTAVFKRTEVIGRGKFGVVYKGYHVRTKQVYAIKVLNLDSDEDEVEDVQREVQFLASMKQTPNITHYYGSYLRDTSLWVIIEYCAGGSLRTLLRPGKIDEKYIGIIMREVLIALKYIHKDNVIHRDIKAANVLITNEGHVKLCDFGVAAQLNHTSLKRQTMAGTPYWMAPEVIMEGVYYDTKVDIWSLGITTYEIATGNPPYCDVEALRAMQLITKSKPPRLEGRHYSPMLKEFIALCLDEDPKERQSADDLLKTKFIKQHKTSSTAVLKELITRYLLFRDKNKTRRESISMADMDLSPSEIVRNKSEERGQSPNSASSDNTNINADTNSMQVELRWDFDSLSSSDYIIQHDINVEEIPEESTVDWKSHFDQFNFAYPDEERYYYQTGNNTTTQVYQGTTMGKTQPSTIFNNSTLNAPLTSNNTTGHPSKVLNNGNTNTAGVTGTHNNSTGSNKKAEAKAPKKLMELFEDNDVINEEESIDPEISRLPKNVPSDLSGRPHGALMNNAAYHSHSTPALPLLQTKFNKPLKAPTSAVTTAPTPIEIEIPEELPMSATASSGLLSALPSSFLSTSMDPLAPSQPLSATHTKPRSSTFSSSHASYKQSLGLSGRATMGREVPGKITEEVSRRGSNSAGSSSDGSIGSAINTGASTGSGSAQVKRPLRTPSPSRVLLNHMSSPTKKPAGSPTAPPPTMKPMGASNDNKDVLLQPLNNGTPTSINSTNSGVTGSNANGPAVSDKDSSRVNRDFKRNNPNLKLHMPLPTPMMPTKLLDTTDLASSGAPGSENINQFGFNTSSATNVPVSMTPISEKHMDFGNRLKRSQSVANRKNSQSTDPALLANPHAATSMKETTSSTPQGCTANQLVQPPPEFLNMDLFLDMRSEGGEYRFVDSKPKMLDKLEMLLKMYEEGLPVLENALKKQLLSMELTYDECTH</sequence>
<feature type="binding site" evidence="10">
    <location>
        <position position="54"/>
    </location>
    <ligand>
        <name>ATP</name>
        <dbReference type="ChEBI" id="CHEBI:30616"/>
    </ligand>
</feature>
<evidence type="ECO:0000259" key="12">
    <source>
        <dbReference type="PROSITE" id="PS50011"/>
    </source>
</evidence>
<evidence type="ECO:0000256" key="3">
    <source>
        <dbReference type="ARBA" id="ARBA00022527"/>
    </source>
</evidence>
<evidence type="ECO:0000256" key="9">
    <source>
        <dbReference type="ARBA" id="ARBA00048679"/>
    </source>
</evidence>
<proteinExistence type="inferred from homology"/>